<feature type="domain" description="Glycosyltransferase 2-like" evidence="1">
    <location>
        <begin position="3"/>
        <end position="110"/>
    </location>
</feature>
<accession>A0A0S3KFY6</accession>
<dbReference type="Gene3D" id="3.90.550.10">
    <property type="entry name" value="Spore Coat Polysaccharide Biosynthesis Protein SpsA, Chain A"/>
    <property type="match status" value="1"/>
</dbReference>
<dbReference type="PANTHER" id="PTHR22916">
    <property type="entry name" value="GLYCOSYLTRANSFERASE"/>
    <property type="match status" value="1"/>
</dbReference>
<dbReference type="EMBL" id="JXLC01000023">
    <property type="protein sequence ID" value="OJG89335.1"/>
    <property type="molecule type" value="Genomic_DNA"/>
</dbReference>
<sequence>MISVCLATYNGEKYLEEQLASILPQLGSDDELIISDDGSTDETLAIIERYADQDQRIKFFTGPGQGVIANFAFAINQSQEEYIFLADQDDVWLPEKVQTTLDYFQTHPEIELVISDLVIVNEQLEVIEPSYFDYRNVKLGFFHNIVKNKYIGAGMAFRSSLKIRILPIPSKVPMHDMWIGLIAAYRNKSALITQPLTLYRRHDNNASEINTKASFFQQLKWRCAISYVLFKRIFFHA</sequence>
<dbReference type="PANTHER" id="PTHR22916:SF3">
    <property type="entry name" value="UDP-GLCNAC:BETAGAL BETA-1,3-N-ACETYLGLUCOSAMINYLTRANSFERASE-LIKE PROTEIN 1"/>
    <property type="match status" value="1"/>
</dbReference>
<dbReference type="InterPro" id="IPR029044">
    <property type="entry name" value="Nucleotide-diphossugar_trans"/>
</dbReference>
<name>A0A0S3KFY6_9ENTE</name>
<dbReference type="Proteomes" id="UP000183039">
    <property type="component" value="Unassembled WGS sequence"/>
</dbReference>
<dbReference type="InterPro" id="IPR001173">
    <property type="entry name" value="Glyco_trans_2-like"/>
</dbReference>
<proteinExistence type="predicted"/>
<reference evidence="2 4" key="2">
    <citation type="submission" date="2015-12" db="EMBL/GenBank/DDBJ databases">
        <authorList>
            <person name="Lauer A."/>
            <person name="Humrighouse B."/>
            <person name="Loparev V."/>
            <person name="Shewmaker P.L."/>
            <person name="Whitney A.M."/>
            <person name="McLaughlin R.W."/>
        </authorList>
    </citation>
    <scope>NUCLEOTIDE SEQUENCE [LARGE SCALE GENOMIC DNA]</scope>
    <source>
        <strain evidence="2 4">LMG 23085</strain>
    </source>
</reference>
<evidence type="ECO:0000313" key="4">
    <source>
        <dbReference type="Proteomes" id="UP000065511"/>
    </source>
</evidence>
<dbReference type="GO" id="GO:0016758">
    <property type="term" value="F:hexosyltransferase activity"/>
    <property type="evidence" value="ECO:0007669"/>
    <property type="project" value="UniProtKB-ARBA"/>
</dbReference>
<protein>
    <submittedName>
        <fullName evidence="2">Alpha-L-Rha alpha-1,3-L-rhamnosyltransferase</fullName>
    </submittedName>
</protein>
<reference evidence="3 5" key="1">
    <citation type="submission" date="2014-12" db="EMBL/GenBank/DDBJ databases">
        <title>Draft genome sequences of 29 type strains of Enterococci.</title>
        <authorList>
            <person name="Zhong Z."/>
            <person name="Sun Z."/>
            <person name="Liu W."/>
            <person name="Zhang W."/>
            <person name="Zhang H."/>
        </authorList>
    </citation>
    <scope>NUCLEOTIDE SEQUENCE [LARGE SCALE GENOMIC DNA]</scope>
    <source>
        <strain evidence="3 5">DSM 22801</strain>
    </source>
</reference>
<keyword evidence="4" id="KW-1185">Reference proteome</keyword>
<dbReference type="Proteomes" id="UP000065511">
    <property type="component" value="Chromosome"/>
</dbReference>
<dbReference type="Pfam" id="PF00535">
    <property type="entry name" value="Glycos_transf_2"/>
    <property type="match status" value="1"/>
</dbReference>
<organism evidence="3 5">
    <name type="scientific">Enterococcus silesiacus</name>
    <dbReference type="NCBI Taxonomy" id="332949"/>
    <lineage>
        <taxon>Bacteria</taxon>
        <taxon>Bacillati</taxon>
        <taxon>Bacillota</taxon>
        <taxon>Bacilli</taxon>
        <taxon>Lactobacillales</taxon>
        <taxon>Enterococcaceae</taxon>
        <taxon>Enterococcus</taxon>
    </lineage>
</organism>
<evidence type="ECO:0000313" key="3">
    <source>
        <dbReference type="EMBL" id="OJG89335.1"/>
    </source>
</evidence>
<dbReference type="KEGG" id="ess:ATZ33_17935"/>
<evidence type="ECO:0000313" key="5">
    <source>
        <dbReference type="Proteomes" id="UP000183039"/>
    </source>
</evidence>
<dbReference type="AlphaFoldDB" id="A0A0S3KFY6"/>
<dbReference type="SUPFAM" id="SSF53448">
    <property type="entry name" value="Nucleotide-diphospho-sugar transferases"/>
    <property type="match status" value="1"/>
</dbReference>
<gene>
    <name evidence="2" type="ORF">ATZ33_17935</name>
    <name evidence="3" type="ORF">RV15_GL001642</name>
</gene>
<dbReference type="RefSeq" id="WP_071878642.1">
    <property type="nucleotide sequence ID" value="NZ_JXLC01000023.1"/>
</dbReference>
<dbReference type="EMBL" id="CP013614">
    <property type="protein sequence ID" value="ALS03185.1"/>
    <property type="molecule type" value="Genomic_DNA"/>
</dbReference>
<evidence type="ECO:0000313" key="2">
    <source>
        <dbReference type="EMBL" id="ALS03185.1"/>
    </source>
</evidence>
<dbReference type="OrthoDB" id="9802649at2"/>
<evidence type="ECO:0000259" key="1">
    <source>
        <dbReference type="Pfam" id="PF00535"/>
    </source>
</evidence>
<dbReference type="CDD" id="cd04196">
    <property type="entry name" value="GT_2_like_d"/>
    <property type="match status" value="1"/>
</dbReference>